<evidence type="ECO:0000313" key="2">
    <source>
        <dbReference type="EMBL" id="RZS70155.1"/>
    </source>
</evidence>
<evidence type="ECO:0000256" key="1">
    <source>
        <dbReference type="SAM" id="MobiDB-lite"/>
    </source>
</evidence>
<evidence type="ECO:0000313" key="3">
    <source>
        <dbReference type="Proteomes" id="UP000292039"/>
    </source>
</evidence>
<organism evidence="2 3">
    <name type="scientific">Kerstersia gyiorum</name>
    <dbReference type="NCBI Taxonomy" id="206506"/>
    <lineage>
        <taxon>Bacteria</taxon>
        <taxon>Pseudomonadati</taxon>
        <taxon>Pseudomonadota</taxon>
        <taxon>Betaproteobacteria</taxon>
        <taxon>Burkholderiales</taxon>
        <taxon>Alcaligenaceae</taxon>
        <taxon>Kerstersia</taxon>
    </lineage>
</organism>
<dbReference type="Proteomes" id="UP000292039">
    <property type="component" value="Unassembled WGS sequence"/>
</dbReference>
<protein>
    <submittedName>
        <fullName evidence="2">Uncharacterized protein</fullName>
    </submittedName>
</protein>
<accession>A0A4Q7MT35</accession>
<feature type="region of interest" description="Disordered" evidence="1">
    <location>
        <begin position="1"/>
        <end position="25"/>
    </location>
</feature>
<name>A0A4Q7MT35_9BURK</name>
<sequence>MAEWATNTAKGTGQKHYQGGPGRKREVVTQNAWGDIPHSPARDYGEMISIRHYIG</sequence>
<reference evidence="2 3" key="1">
    <citation type="submission" date="2019-02" db="EMBL/GenBank/DDBJ databases">
        <title>Genomic Encyclopedia of Type Strains, Phase IV (KMG-IV): sequencing the most valuable type-strain genomes for metagenomic binning, comparative biology and taxonomic classification.</title>
        <authorList>
            <person name="Goeker M."/>
        </authorList>
    </citation>
    <scope>NUCLEOTIDE SEQUENCE [LARGE SCALE GENOMIC DNA]</scope>
    <source>
        <strain evidence="2 3">DSM 16618</strain>
    </source>
</reference>
<feature type="compositionally biased region" description="Polar residues" evidence="1">
    <location>
        <begin position="1"/>
        <end position="11"/>
    </location>
</feature>
<gene>
    <name evidence="2" type="ORF">EV679_1550</name>
</gene>
<proteinExistence type="predicted"/>
<comment type="caution">
    <text evidence="2">The sequence shown here is derived from an EMBL/GenBank/DDBJ whole genome shotgun (WGS) entry which is preliminary data.</text>
</comment>
<dbReference type="EMBL" id="SGWZ01000002">
    <property type="protein sequence ID" value="RZS70155.1"/>
    <property type="molecule type" value="Genomic_DNA"/>
</dbReference>
<dbReference type="AlphaFoldDB" id="A0A4Q7MT35"/>